<name>A0ACB8GFF6_PSICU</name>
<comment type="caution">
    <text evidence="1">The sequence shown here is derived from an EMBL/GenBank/DDBJ whole genome shotgun (WGS) entry which is preliminary data.</text>
</comment>
<proteinExistence type="predicted"/>
<reference evidence="1" key="1">
    <citation type="submission" date="2021-10" db="EMBL/GenBank/DDBJ databases">
        <title>Psilocybe cubensis genome.</title>
        <authorList>
            <person name="Mckernan K.J."/>
            <person name="Crawford S."/>
            <person name="Trippe A."/>
            <person name="Kane L.T."/>
            <person name="Mclaughlin S."/>
        </authorList>
    </citation>
    <scope>NUCLEOTIDE SEQUENCE</scope>
    <source>
        <strain evidence="1">MGC-MH-2018</strain>
    </source>
</reference>
<evidence type="ECO:0000313" key="2">
    <source>
        <dbReference type="Proteomes" id="UP000664032"/>
    </source>
</evidence>
<sequence length="820" mass="93228">MFNKAKNILISGGSFVKQEEHHHHGPSSVHIQTIRKSAMDRLMESASLGALHNSGERLEPPKCHPKTRTAILHYLMKWIIGHVGWDIFVLWLYGPAGAGKSAIAQTLAERCLETNILLATFFFCRSDPRRNNDKVLVATLVYQMAMHLPGFWEIVEVAIEHNPAIFHLNFEAQFQTLLVDPLLRISRTGIFESNAAFPYIFIIDGLDECSGSDSQTIILNTISSTLQKHRSALPFKFYIGSRPERHLAMSFSTTSLNHLTYQLVLDNSYHPDKDIRLYLTDSLRAIRKAHVVRGHIPAYWPSEEDVNRIVKKSSGQFIYAATILRYLSSPRYNPVHRLKVIHGLLPPDNDKPYAEIDSLYHSILSSVENVEAALTVLGVHLVIRSSMSVNQLEKFMLLPPGTIRLLLVDLTSIVTVPSTNWEPLRMIHESFIDFLFDATRSLQFYIDPSRMHEEVVRYCVAQIKVFCFSVLVDPTSEIYFLMYAFRELAYHLWLSGPLSSNPALWEEVRTLPFLTFVNEIHRKHTLVSSRTPGEVIKHFLNTLKCSDLWRTEELYLYHRDVWDKAMLDTLSLVPNSPGLAFWIAVCLEPPDSLRYGVYRNTLLALPSCTFSSSDSLLYLPFTLFTGHILLPPHACGSAIRRWSLGVSWASINADYFALVREFLGDPSRAGSYAMDKSAFTLAAEFIVEFAMRPWDDKKAKIVTGNDSRQWDLIWDALVSVLSRAGRSDKLLKMLNHSIVTFTLGCPSYFWKAEDGLRTMWRVVNEYILAHTGTTPPGFGILIDWTDSVNGATQPSTYYIGSKWIHTDVVYNLDKSIVEAH</sequence>
<accession>A0ACB8GFF6</accession>
<gene>
    <name evidence="1" type="ORF">JR316_0012824</name>
</gene>
<protein>
    <submittedName>
        <fullName evidence="1">Uncharacterized protein</fullName>
    </submittedName>
</protein>
<organism evidence="1 2">
    <name type="scientific">Psilocybe cubensis</name>
    <name type="common">Psychedelic mushroom</name>
    <name type="synonym">Stropharia cubensis</name>
    <dbReference type="NCBI Taxonomy" id="181762"/>
    <lineage>
        <taxon>Eukaryota</taxon>
        <taxon>Fungi</taxon>
        <taxon>Dikarya</taxon>
        <taxon>Basidiomycota</taxon>
        <taxon>Agaricomycotina</taxon>
        <taxon>Agaricomycetes</taxon>
        <taxon>Agaricomycetidae</taxon>
        <taxon>Agaricales</taxon>
        <taxon>Agaricineae</taxon>
        <taxon>Strophariaceae</taxon>
        <taxon>Psilocybe</taxon>
    </lineage>
</organism>
<dbReference type="EMBL" id="JAFIQS020000013">
    <property type="protein sequence ID" value="KAH9474366.1"/>
    <property type="molecule type" value="Genomic_DNA"/>
</dbReference>
<evidence type="ECO:0000313" key="1">
    <source>
        <dbReference type="EMBL" id="KAH9474366.1"/>
    </source>
</evidence>
<dbReference type="Proteomes" id="UP000664032">
    <property type="component" value="Unassembled WGS sequence"/>
</dbReference>
<keyword evidence="2" id="KW-1185">Reference proteome</keyword>